<proteinExistence type="predicted"/>
<sequence length="342" mass="39338">MVKRVAHRTWNPPFKFTVEEPPPSPPHYCDPKVDQVLQNNELSLEKKFCLLVGIPWSKVRAAQKYRFCHENVLNWDDSGAKDALFVAHERFCSMINSLPCEHPLPDPDMYIDNIDWNPEIDPGLISELEKESRYHDVEENSSSDKILGCDENRNTVDNPLESHLLEDKVDIKDSVQGRNNCGAILESKNTMNLWEHNVPNSDESTKEKRWKSSINKPKPSDRNKVLNDAGESTKYKSDCVESRNRGALPSKSLNEKGLGDALKNPGGVTFWNSKPNNLSNQNKHSERIDSGMHSRACCKREEYQDNTRSRRSQKREGADPESLEFREKGRPQRRYNLRSSKY</sequence>
<gene>
    <name evidence="2" type="ORF">DCAR_0518840</name>
</gene>
<evidence type="ECO:0000313" key="2">
    <source>
        <dbReference type="EMBL" id="WOG99488.1"/>
    </source>
</evidence>
<dbReference type="Proteomes" id="UP000077755">
    <property type="component" value="Chromosome 5"/>
</dbReference>
<reference evidence="2" key="2">
    <citation type="submission" date="2022-03" db="EMBL/GenBank/DDBJ databases">
        <title>Draft title - Genomic analysis of global carrot germplasm unveils the trajectory of domestication and the origin of high carotenoid orange carrot.</title>
        <authorList>
            <person name="Iorizzo M."/>
            <person name="Ellison S."/>
            <person name="Senalik D."/>
            <person name="Macko-Podgorni A."/>
            <person name="Grzebelus D."/>
            <person name="Bostan H."/>
            <person name="Rolling W."/>
            <person name="Curaba J."/>
            <person name="Simon P."/>
        </authorList>
    </citation>
    <scope>NUCLEOTIDE SEQUENCE</scope>
    <source>
        <tissue evidence="2">Leaf</tissue>
    </source>
</reference>
<organism evidence="2 3">
    <name type="scientific">Daucus carota subsp. sativus</name>
    <name type="common">Carrot</name>
    <dbReference type="NCBI Taxonomy" id="79200"/>
    <lineage>
        <taxon>Eukaryota</taxon>
        <taxon>Viridiplantae</taxon>
        <taxon>Streptophyta</taxon>
        <taxon>Embryophyta</taxon>
        <taxon>Tracheophyta</taxon>
        <taxon>Spermatophyta</taxon>
        <taxon>Magnoliopsida</taxon>
        <taxon>eudicotyledons</taxon>
        <taxon>Gunneridae</taxon>
        <taxon>Pentapetalae</taxon>
        <taxon>asterids</taxon>
        <taxon>campanulids</taxon>
        <taxon>Apiales</taxon>
        <taxon>Apiaceae</taxon>
        <taxon>Apioideae</taxon>
        <taxon>Scandiceae</taxon>
        <taxon>Daucinae</taxon>
        <taxon>Daucus</taxon>
        <taxon>Daucus sect. Daucus</taxon>
    </lineage>
</organism>
<dbReference type="AlphaFoldDB" id="A0AAF0X345"/>
<reference evidence="2" key="1">
    <citation type="journal article" date="2016" name="Nat. Genet.">
        <title>A high-quality carrot genome assembly provides new insights into carotenoid accumulation and asterid genome evolution.</title>
        <authorList>
            <person name="Iorizzo M."/>
            <person name="Ellison S."/>
            <person name="Senalik D."/>
            <person name="Zeng P."/>
            <person name="Satapoomin P."/>
            <person name="Huang J."/>
            <person name="Bowman M."/>
            <person name="Iovene M."/>
            <person name="Sanseverino W."/>
            <person name="Cavagnaro P."/>
            <person name="Yildiz M."/>
            <person name="Macko-Podgorni A."/>
            <person name="Moranska E."/>
            <person name="Grzebelus E."/>
            <person name="Grzebelus D."/>
            <person name="Ashrafi H."/>
            <person name="Zheng Z."/>
            <person name="Cheng S."/>
            <person name="Spooner D."/>
            <person name="Van Deynze A."/>
            <person name="Simon P."/>
        </authorList>
    </citation>
    <scope>NUCLEOTIDE SEQUENCE</scope>
    <source>
        <tissue evidence="2">Leaf</tissue>
    </source>
</reference>
<dbReference type="EMBL" id="CP093347">
    <property type="protein sequence ID" value="WOG99488.1"/>
    <property type="molecule type" value="Genomic_DNA"/>
</dbReference>
<keyword evidence="3" id="KW-1185">Reference proteome</keyword>
<evidence type="ECO:0000256" key="1">
    <source>
        <dbReference type="SAM" id="MobiDB-lite"/>
    </source>
</evidence>
<accession>A0AAF0X345</accession>
<dbReference type="PANTHER" id="PTHR34567:SF3">
    <property type="entry name" value="FK506-BINDING-LIKE PROTEIN"/>
    <property type="match status" value="1"/>
</dbReference>
<feature type="compositionally biased region" description="Polar residues" evidence="1">
    <location>
        <begin position="270"/>
        <end position="282"/>
    </location>
</feature>
<evidence type="ECO:0000313" key="3">
    <source>
        <dbReference type="Proteomes" id="UP000077755"/>
    </source>
</evidence>
<feature type="region of interest" description="Disordered" evidence="1">
    <location>
        <begin position="195"/>
        <end position="342"/>
    </location>
</feature>
<feature type="compositionally biased region" description="Basic and acidic residues" evidence="1">
    <location>
        <begin position="283"/>
        <end position="330"/>
    </location>
</feature>
<feature type="compositionally biased region" description="Basic and acidic residues" evidence="1">
    <location>
        <begin position="218"/>
        <end position="244"/>
    </location>
</feature>
<feature type="compositionally biased region" description="Basic residues" evidence="1">
    <location>
        <begin position="331"/>
        <end position="342"/>
    </location>
</feature>
<protein>
    <submittedName>
        <fullName evidence="2">Uncharacterized protein</fullName>
    </submittedName>
</protein>
<name>A0AAF0X345_DAUCS</name>
<dbReference type="PANTHER" id="PTHR34567">
    <property type="entry name" value="FK506-BINDING-LIKE PROTEIN"/>
    <property type="match status" value="1"/>
</dbReference>